<dbReference type="Pfam" id="PF00196">
    <property type="entry name" value="GerE"/>
    <property type="match status" value="1"/>
</dbReference>
<dbReference type="OrthoDB" id="5476461at2"/>
<dbReference type="AlphaFoldDB" id="A0A1I5SJX9"/>
<evidence type="ECO:0000256" key="2">
    <source>
        <dbReference type="ARBA" id="ARBA00022840"/>
    </source>
</evidence>
<gene>
    <name evidence="5" type="ORF">SAMN05421854_106346</name>
</gene>
<accession>A0A1I5SJX9</accession>
<keyword evidence="2" id="KW-0067">ATP-binding</keyword>
<dbReference type="PRINTS" id="PR00038">
    <property type="entry name" value="HTHLUXR"/>
</dbReference>
<dbReference type="InterPro" id="IPR041664">
    <property type="entry name" value="AAA_16"/>
</dbReference>
<dbReference type="SMART" id="SM00421">
    <property type="entry name" value="HTH_LUXR"/>
    <property type="match status" value="1"/>
</dbReference>
<organism evidence="5 6">
    <name type="scientific">Amycolatopsis rubida</name>
    <dbReference type="NCBI Taxonomy" id="112413"/>
    <lineage>
        <taxon>Bacteria</taxon>
        <taxon>Bacillati</taxon>
        <taxon>Actinomycetota</taxon>
        <taxon>Actinomycetes</taxon>
        <taxon>Pseudonocardiales</taxon>
        <taxon>Pseudonocardiaceae</taxon>
        <taxon>Amycolatopsis</taxon>
    </lineage>
</organism>
<dbReference type="PANTHER" id="PTHR16305:SF35">
    <property type="entry name" value="TRANSCRIPTIONAL ACTIVATOR DOMAIN"/>
    <property type="match status" value="1"/>
</dbReference>
<dbReference type="PROSITE" id="PS50043">
    <property type="entry name" value="HTH_LUXR_2"/>
    <property type="match status" value="1"/>
</dbReference>
<feature type="domain" description="HTH luxR-type" evidence="4">
    <location>
        <begin position="900"/>
        <end position="965"/>
    </location>
</feature>
<dbReference type="CDD" id="cd06170">
    <property type="entry name" value="LuxR_C_like"/>
    <property type="match status" value="1"/>
</dbReference>
<feature type="region of interest" description="Disordered" evidence="3">
    <location>
        <begin position="947"/>
        <end position="967"/>
    </location>
</feature>
<evidence type="ECO:0000259" key="4">
    <source>
        <dbReference type="PROSITE" id="PS50043"/>
    </source>
</evidence>
<dbReference type="Pfam" id="PF13191">
    <property type="entry name" value="AAA_16"/>
    <property type="match status" value="1"/>
</dbReference>
<dbReference type="GO" id="GO:0004016">
    <property type="term" value="F:adenylate cyclase activity"/>
    <property type="evidence" value="ECO:0007669"/>
    <property type="project" value="TreeGrafter"/>
</dbReference>
<dbReference type="GO" id="GO:0006355">
    <property type="term" value="P:regulation of DNA-templated transcription"/>
    <property type="evidence" value="ECO:0007669"/>
    <property type="project" value="InterPro"/>
</dbReference>
<reference evidence="5 6" key="1">
    <citation type="submission" date="2016-10" db="EMBL/GenBank/DDBJ databases">
        <authorList>
            <person name="de Groot N.N."/>
        </authorList>
    </citation>
    <scope>NUCLEOTIDE SEQUENCE [LARGE SCALE GENOMIC DNA]</scope>
    <source>
        <strain evidence="5 6">DSM 44637</strain>
    </source>
</reference>
<dbReference type="GO" id="GO:0005737">
    <property type="term" value="C:cytoplasm"/>
    <property type="evidence" value="ECO:0007669"/>
    <property type="project" value="TreeGrafter"/>
</dbReference>
<protein>
    <submittedName>
        <fullName evidence="5">Regulatory protein, luxR family</fullName>
    </submittedName>
</protein>
<dbReference type="InterPro" id="IPR027417">
    <property type="entry name" value="P-loop_NTPase"/>
</dbReference>
<dbReference type="Proteomes" id="UP000199137">
    <property type="component" value="Unassembled WGS sequence"/>
</dbReference>
<keyword evidence="1" id="KW-0547">Nucleotide-binding</keyword>
<dbReference type="GO" id="GO:0003677">
    <property type="term" value="F:DNA binding"/>
    <property type="evidence" value="ECO:0007669"/>
    <property type="project" value="InterPro"/>
</dbReference>
<dbReference type="SUPFAM" id="SSF52540">
    <property type="entry name" value="P-loop containing nucleoside triphosphate hydrolases"/>
    <property type="match status" value="1"/>
</dbReference>
<dbReference type="STRING" id="112413.SAMN05421854_106346"/>
<name>A0A1I5SJX9_9PSEU</name>
<dbReference type="EMBL" id="FOWC01000006">
    <property type="protein sequence ID" value="SFP70992.1"/>
    <property type="molecule type" value="Genomic_DNA"/>
</dbReference>
<dbReference type="InterPro" id="IPR036388">
    <property type="entry name" value="WH-like_DNA-bd_sf"/>
</dbReference>
<evidence type="ECO:0000313" key="5">
    <source>
        <dbReference type="EMBL" id="SFP70992.1"/>
    </source>
</evidence>
<dbReference type="Gene3D" id="3.40.50.300">
    <property type="entry name" value="P-loop containing nucleotide triphosphate hydrolases"/>
    <property type="match status" value="1"/>
</dbReference>
<dbReference type="InterPro" id="IPR000792">
    <property type="entry name" value="Tscrpt_reg_LuxR_C"/>
</dbReference>
<sequence length="967" mass="103071">MRHSRAPVRSAISVRGVPPPLIGRDDELRTLVDVVTHPPATVLIEGEAGIGKTRLVQEMLRRADPGQRWSAIAHCRPLGESSSYGPLAEMFAAHSESVLARLATGPRLSPAVGALGRLLPELSAALPEPPPMLGEPKAERHRTLRALRELLGALVPAVLVFEDVHWADHGTRELLRLLIQRPADGLAVAATYRPEDSDGLALNLARRHSGTATSAALTLGPLDRAQVGELARALLGVRTVSADFAAALHRRTAGIPFVVEETARTVSAEQGPAGAEAGLLRELPVPVVLSQAMSERMATLPATAVRAVEALAVLGTAAGHQLLSEVSGLSEEQTNTALLEALARGMLVEPEPNRYDFRHVLARQSVYDRLPGPRRRELHACSASALGRAASPDLVQVAEHHRRADAVGEWLATACQAAVQARDRGDPWLAADLYRRLLSGPAADGFRAGEIAVLLAKTAVEFIDSDDAITLLGDVLGDERLDRAARGTVRLHRGVLLRRKSGCVAQGRDELEIAVRELRDTEPAAAFHAMAVLAEAQYGDLPLAEHRTWIDRVDEQLPTISDSTLKTTVLANQLHTMVQIGDPAGRERTGALPERLPTADGRRQLTRGLLNLADACAWTGHYRQAGRHLRAGLARIERGDGTPFLLCVARSTEVHLDLLTGRWAGLADRAAQLLERYGDVPSVRAELSLVRGSLAVAEGNWSQARRWLREPARPDFANSCVPMSLAGSAALIRARLLCGQPRSAAQEIGKALASTRRKGVWSWAADLVPVAVGHYCRSGRREDAALLTAEFERGIDGLDTPLAATGLQVCQALLADCAGDAVLAAEGFARASARYAGLPAPYHAALAAEQAARCALRGGGSSGAAEMAAVAEQFQALGAAHDAERCAAALGASRQRRSGRPAYGTRLSPREREVAGLAAQGKTNRQIAELLFLSPRTVEHHVAKAMRKCGAGSRRDLRGPSGTPGAE</sequence>
<dbReference type="GO" id="GO:0005524">
    <property type="term" value="F:ATP binding"/>
    <property type="evidence" value="ECO:0007669"/>
    <property type="project" value="UniProtKB-KW"/>
</dbReference>
<evidence type="ECO:0000256" key="1">
    <source>
        <dbReference type="ARBA" id="ARBA00022741"/>
    </source>
</evidence>
<dbReference type="SUPFAM" id="SSF46894">
    <property type="entry name" value="C-terminal effector domain of the bipartite response regulators"/>
    <property type="match status" value="1"/>
</dbReference>
<dbReference type="PANTHER" id="PTHR16305">
    <property type="entry name" value="TESTICULAR SOLUBLE ADENYLYL CYCLASE"/>
    <property type="match status" value="1"/>
</dbReference>
<evidence type="ECO:0000313" key="6">
    <source>
        <dbReference type="Proteomes" id="UP000199137"/>
    </source>
</evidence>
<evidence type="ECO:0000256" key="3">
    <source>
        <dbReference type="SAM" id="MobiDB-lite"/>
    </source>
</evidence>
<dbReference type="RefSeq" id="WP_093574728.1">
    <property type="nucleotide sequence ID" value="NZ_FOWC01000006.1"/>
</dbReference>
<dbReference type="InterPro" id="IPR016032">
    <property type="entry name" value="Sig_transdc_resp-reg_C-effctor"/>
</dbReference>
<dbReference type="Gene3D" id="1.10.10.10">
    <property type="entry name" value="Winged helix-like DNA-binding domain superfamily/Winged helix DNA-binding domain"/>
    <property type="match status" value="1"/>
</dbReference>
<proteinExistence type="predicted"/>